<proteinExistence type="inferred from homology"/>
<dbReference type="PANTHER" id="PTHR46230:SF7">
    <property type="entry name" value="BOLA-LIKE PROTEIN 1"/>
    <property type="match status" value="1"/>
</dbReference>
<protein>
    <recommendedName>
        <fullName evidence="4">BolA family transcriptional regulator</fullName>
    </recommendedName>
</protein>
<comment type="caution">
    <text evidence="2">The sequence shown here is derived from an EMBL/GenBank/DDBJ whole genome shotgun (WGS) entry which is preliminary data.</text>
</comment>
<organism evidence="2 3">
    <name type="scientific">Chara braunii</name>
    <name type="common">Braun's stonewort</name>
    <dbReference type="NCBI Taxonomy" id="69332"/>
    <lineage>
        <taxon>Eukaryota</taxon>
        <taxon>Viridiplantae</taxon>
        <taxon>Streptophyta</taxon>
        <taxon>Charophyceae</taxon>
        <taxon>Charales</taxon>
        <taxon>Characeae</taxon>
        <taxon>Chara</taxon>
    </lineage>
</organism>
<evidence type="ECO:0000313" key="3">
    <source>
        <dbReference type="Proteomes" id="UP000265515"/>
    </source>
</evidence>
<dbReference type="Gene3D" id="3.30.300.90">
    <property type="entry name" value="BolA-like"/>
    <property type="match status" value="1"/>
</dbReference>
<dbReference type="SUPFAM" id="SSF82657">
    <property type="entry name" value="BolA-like"/>
    <property type="match status" value="1"/>
</dbReference>
<name>A0A388JKV2_CHABU</name>
<gene>
    <name evidence="2" type="ORF">CBR_g86666</name>
</gene>
<reference evidence="2 3" key="1">
    <citation type="journal article" date="2018" name="Cell">
        <title>The Chara Genome: Secondary Complexity and Implications for Plant Terrestrialization.</title>
        <authorList>
            <person name="Nishiyama T."/>
            <person name="Sakayama H."/>
            <person name="Vries J.D."/>
            <person name="Buschmann H."/>
            <person name="Saint-Marcoux D."/>
            <person name="Ullrich K.K."/>
            <person name="Haas F.B."/>
            <person name="Vanderstraeten L."/>
            <person name="Becker D."/>
            <person name="Lang D."/>
            <person name="Vosolsobe S."/>
            <person name="Rombauts S."/>
            <person name="Wilhelmsson P.K.I."/>
            <person name="Janitza P."/>
            <person name="Kern R."/>
            <person name="Heyl A."/>
            <person name="Rumpler F."/>
            <person name="Villalobos L.I.A.C."/>
            <person name="Clay J.M."/>
            <person name="Skokan R."/>
            <person name="Toyoda A."/>
            <person name="Suzuki Y."/>
            <person name="Kagoshima H."/>
            <person name="Schijlen E."/>
            <person name="Tajeshwar N."/>
            <person name="Catarino B."/>
            <person name="Hetherington A.J."/>
            <person name="Saltykova A."/>
            <person name="Bonnot C."/>
            <person name="Breuninger H."/>
            <person name="Symeonidi A."/>
            <person name="Radhakrishnan G.V."/>
            <person name="Van Nieuwerburgh F."/>
            <person name="Deforce D."/>
            <person name="Chang C."/>
            <person name="Karol K.G."/>
            <person name="Hedrich R."/>
            <person name="Ulvskov P."/>
            <person name="Glockner G."/>
            <person name="Delwiche C.F."/>
            <person name="Petrasek J."/>
            <person name="Van de Peer Y."/>
            <person name="Friml J."/>
            <person name="Beilby M."/>
            <person name="Dolan L."/>
            <person name="Kohara Y."/>
            <person name="Sugano S."/>
            <person name="Fujiyama A."/>
            <person name="Delaux P.-M."/>
            <person name="Quint M."/>
            <person name="TheiBen G."/>
            <person name="Hagemann M."/>
            <person name="Harholt J."/>
            <person name="Dunand C."/>
            <person name="Zachgo S."/>
            <person name="Langdale J."/>
            <person name="Maumus F."/>
            <person name="Straeten D.V.D."/>
            <person name="Gould S.B."/>
            <person name="Rensing S.A."/>
        </authorList>
    </citation>
    <scope>NUCLEOTIDE SEQUENCE [LARGE SCALE GENOMIC DNA]</scope>
    <source>
        <strain evidence="2 3">S276</strain>
    </source>
</reference>
<comment type="similarity">
    <text evidence="1">Belongs to the BolA/IbaG family.</text>
</comment>
<feature type="non-terminal residue" evidence="2">
    <location>
        <position position="1"/>
    </location>
</feature>
<keyword evidence="3" id="KW-1185">Reference proteome</keyword>
<dbReference type="Gramene" id="GBG47168">
    <property type="protein sequence ID" value="GBG47168"/>
    <property type="gene ID" value="CBR_g86666"/>
</dbReference>
<dbReference type="AlphaFoldDB" id="A0A388JKV2"/>
<accession>A0A388JKV2</accession>
<evidence type="ECO:0008006" key="4">
    <source>
        <dbReference type="Google" id="ProtNLM"/>
    </source>
</evidence>
<evidence type="ECO:0000256" key="1">
    <source>
        <dbReference type="RuleBase" id="RU003860"/>
    </source>
</evidence>
<dbReference type="Proteomes" id="UP000265515">
    <property type="component" value="Unassembled WGS sequence"/>
</dbReference>
<sequence length="49" mass="5344">VEAVSPIFQGMPPVARHRLVYSTLTEELQSGVHALSLVLKTPSELSRKA</sequence>
<dbReference type="EMBL" id="BFEA01007750">
    <property type="protein sequence ID" value="GBG47168.1"/>
    <property type="molecule type" value="Genomic_DNA"/>
</dbReference>
<dbReference type="STRING" id="69332.A0A388JKV2"/>
<dbReference type="PANTHER" id="PTHR46230">
    <property type="match status" value="1"/>
</dbReference>
<dbReference type="InterPro" id="IPR002634">
    <property type="entry name" value="BolA"/>
</dbReference>
<dbReference type="GO" id="GO:0016226">
    <property type="term" value="P:iron-sulfur cluster assembly"/>
    <property type="evidence" value="ECO:0007669"/>
    <property type="project" value="TreeGrafter"/>
</dbReference>
<dbReference type="InterPro" id="IPR036065">
    <property type="entry name" value="BolA-like_sf"/>
</dbReference>
<dbReference type="OrthoDB" id="411584at2759"/>
<dbReference type="Pfam" id="PF01722">
    <property type="entry name" value="BolA"/>
    <property type="match status" value="1"/>
</dbReference>
<dbReference type="PIRSF" id="PIRSF003113">
    <property type="entry name" value="BolA"/>
    <property type="match status" value="1"/>
</dbReference>
<evidence type="ECO:0000313" key="2">
    <source>
        <dbReference type="EMBL" id="GBG47168.1"/>
    </source>
</evidence>